<organism evidence="1 2">
    <name type="scientific">Ixodes persulcatus</name>
    <name type="common">Taiga tick</name>
    <dbReference type="NCBI Taxonomy" id="34615"/>
    <lineage>
        <taxon>Eukaryota</taxon>
        <taxon>Metazoa</taxon>
        <taxon>Ecdysozoa</taxon>
        <taxon>Arthropoda</taxon>
        <taxon>Chelicerata</taxon>
        <taxon>Arachnida</taxon>
        <taxon>Acari</taxon>
        <taxon>Parasitiformes</taxon>
        <taxon>Ixodida</taxon>
        <taxon>Ixodoidea</taxon>
        <taxon>Ixodidae</taxon>
        <taxon>Ixodinae</taxon>
        <taxon>Ixodes</taxon>
    </lineage>
</organism>
<dbReference type="EMBL" id="JABSTQ010011264">
    <property type="protein sequence ID" value="KAG0413407.1"/>
    <property type="molecule type" value="Genomic_DNA"/>
</dbReference>
<dbReference type="Proteomes" id="UP000805193">
    <property type="component" value="Unassembled WGS sequence"/>
</dbReference>
<evidence type="ECO:0000313" key="2">
    <source>
        <dbReference type="Proteomes" id="UP000805193"/>
    </source>
</evidence>
<gene>
    <name evidence="1" type="ORF">HPB47_009450</name>
</gene>
<comment type="caution">
    <text evidence="1">The sequence shown here is derived from an EMBL/GenBank/DDBJ whole genome shotgun (WGS) entry which is preliminary data.</text>
</comment>
<evidence type="ECO:0000313" key="1">
    <source>
        <dbReference type="EMBL" id="KAG0413407.1"/>
    </source>
</evidence>
<proteinExistence type="predicted"/>
<sequence>MRTSPNLRVKKTSRSAPFPTPHRASSAGRGAVPRKPTHFSTKPAEATDTTALRLNPCRRGLFLETLNITSKEGSSWDVALNQAAVEALYSAAYIEDYLDCVENLPDDVQRNLSQLRELDVKYQEVLAELEQQQGLLRRRDLDGSRKKVMLQIQHSLIKSQELGDDKLQLLQQIQDMIENKARQLDQDYRNLDHEPETREAKRSRRQRGHDDDQPPSAHPACNRRQPKKKRRRGGSNAGGTTHQQHHHQQAHQQGHQQGNQQRGIPSPAEPPIDPDEPTYCLCEQVSFGEMICCDNEECAIEWFHFSCVALTTKPKGRWYCPRCRGDRSNQMKPKGS</sequence>
<accession>A0AC60P1V9</accession>
<keyword evidence="2" id="KW-1185">Reference proteome</keyword>
<protein>
    <submittedName>
        <fullName evidence="1">Uncharacterized protein</fullName>
    </submittedName>
</protein>
<name>A0AC60P1V9_IXOPE</name>
<reference evidence="1 2" key="1">
    <citation type="journal article" date="2020" name="Cell">
        <title>Large-Scale Comparative Analyses of Tick Genomes Elucidate Their Genetic Diversity and Vector Capacities.</title>
        <authorList>
            <consortium name="Tick Genome and Microbiome Consortium (TIGMIC)"/>
            <person name="Jia N."/>
            <person name="Wang J."/>
            <person name="Shi W."/>
            <person name="Du L."/>
            <person name="Sun Y."/>
            <person name="Zhan W."/>
            <person name="Jiang J.F."/>
            <person name="Wang Q."/>
            <person name="Zhang B."/>
            <person name="Ji P."/>
            <person name="Bell-Sakyi L."/>
            <person name="Cui X.M."/>
            <person name="Yuan T.T."/>
            <person name="Jiang B.G."/>
            <person name="Yang W.F."/>
            <person name="Lam T.T."/>
            <person name="Chang Q.C."/>
            <person name="Ding S.J."/>
            <person name="Wang X.J."/>
            <person name="Zhu J.G."/>
            <person name="Ruan X.D."/>
            <person name="Zhao L."/>
            <person name="Wei J.T."/>
            <person name="Ye R.Z."/>
            <person name="Que T.C."/>
            <person name="Du C.H."/>
            <person name="Zhou Y.H."/>
            <person name="Cheng J.X."/>
            <person name="Dai P.F."/>
            <person name="Guo W.B."/>
            <person name="Han X.H."/>
            <person name="Huang E.J."/>
            <person name="Li L.F."/>
            <person name="Wei W."/>
            <person name="Gao Y.C."/>
            <person name="Liu J.Z."/>
            <person name="Shao H.Z."/>
            <person name="Wang X."/>
            <person name="Wang C.C."/>
            <person name="Yang T.C."/>
            <person name="Huo Q.B."/>
            <person name="Li W."/>
            <person name="Chen H.Y."/>
            <person name="Chen S.E."/>
            <person name="Zhou L.G."/>
            <person name="Ni X.B."/>
            <person name="Tian J.H."/>
            <person name="Sheng Y."/>
            <person name="Liu T."/>
            <person name="Pan Y.S."/>
            <person name="Xia L.Y."/>
            <person name="Li J."/>
            <person name="Zhao F."/>
            <person name="Cao W.C."/>
        </authorList>
    </citation>
    <scope>NUCLEOTIDE SEQUENCE [LARGE SCALE GENOMIC DNA]</scope>
    <source>
        <strain evidence="1">Iper-2018</strain>
    </source>
</reference>